<feature type="compositionally biased region" description="Polar residues" evidence="1">
    <location>
        <begin position="1"/>
        <end position="36"/>
    </location>
</feature>
<sequence length="779" mass="86297">MSNNESGNSVKTSKSNSTLDPNGASGDSSQPNNHETALSFPLKRNAAALQEPPSVFEKSPEVRRSSKRPLVKSDERTPKRARRDSSASKSKKSEDKSDKLGDEKLANHERSSSKDSHSRRSRKRTKEKHRKRSNKKRTDEDVKKDKRQHEKTSSEGSAALATNLVAPYSSDEEKEATKPSTQNRPAPATLPRIKSVSSPKVKSERKKPSSTNTSPQDSVLTKVTKETAKSTWDSSDSDFETAIGAPIKSSPQENGTEEEAVKKKERSVTHKRSRGRSPTRSSSSRSSSRSLSSCSTRGRRSSSSRSYSSRRRSYSTSRSSSRSSRSLSRSCRRRSRYKTRRHRGRRHRRRSSTRSFYSDSSYSRSSSRGRRRRRYSRSRSDSYRRRSYRSYSSRSRRGRYSSSGRSHSRDSSRSPPPPVCRRTISNSRLSSNVVVTTSGVITATSVPIKSTFTKVHKPSQVVVAAASEAVKKVTGRVDPSPPTTPLSLPKLEETSSSSKEAVISPPKAEEKKEESGNVEPEVKKENVSNYIGPQVPPDMAKKLGLSVDTPSTSGGNNDAWKAHVGAKKKSDKLLIENVKKSEENKADFMIPPEKDEEYRALQAKAQAHAQQRQLQAANQQQQLAAVSNVTPLTPAAAVVYPNGQPAVALPQITIEQLRARQHVCLLSGHQDQAIQLETYIRQQQQAENVSAALQQQQQQQLLQMMALQQQQQQNAALLMAAQQANPIHTAQQAALLLAAQQNQHQAAITDPSALLAAQVQQQAQAQQQALLQRQMEPVV</sequence>
<feature type="compositionally biased region" description="Basic residues" evidence="1">
    <location>
        <begin position="119"/>
        <end position="135"/>
    </location>
</feature>
<evidence type="ECO:0000313" key="2">
    <source>
        <dbReference type="EMBL" id="VUZ51850.1"/>
    </source>
</evidence>
<feature type="compositionally biased region" description="Basic and acidic residues" evidence="1">
    <location>
        <begin position="136"/>
        <end position="153"/>
    </location>
</feature>
<proteinExistence type="predicted"/>
<reference evidence="2 3" key="1">
    <citation type="submission" date="2019-07" db="EMBL/GenBank/DDBJ databases">
        <authorList>
            <person name="Jastrzebski P J."/>
            <person name="Paukszto L."/>
            <person name="Jastrzebski P J."/>
        </authorList>
    </citation>
    <scope>NUCLEOTIDE SEQUENCE [LARGE SCALE GENOMIC DNA]</scope>
    <source>
        <strain evidence="2 3">WMS-il1</strain>
    </source>
</reference>
<dbReference type="Proteomes" id="UP000321570">
    <property type="component" value="Unassembled WGS sequence"/>
</dbReference>
<dbReference type="EMBL" id="CABIJS010000444">
    <property type="protein sequence ID" value="VUZ51850.1"/>
    <property type="molecule type" value="Genomic_DNA"/>
</dbReference>
<evidence type="ECO:0000313" key="3">
    <source>
        <dbReference type="Proteomes" id="UP000321570"/>
    </source>
</evidence>
<protein>
    <submittedName>
        <fullName evidence="2">Uncharacterized protein</fullName>
    </submittedName>
</protein>
<feature type="compositionally biased region" description="Basic and acidic residues" evidence="1">
    <location>
        <begin position="259"/>
        <end position="268"/>
    </location>
</feature>
<feature type="compositionally biased region" description="Low complexity" evidence="1">
    <location>
        <begin position="278"/>
        <end position="296"/>
    </location>
</feature>
<feature type="compositionally biased region" description="Basic residues" evidence="1">
    <location>
        <begin position="330"/>
        <end position="352"/>
    </location>
</feature>
<feature type="compositionally biased region" description="Low complexity" evidence="1">
    <location>
        <begin position="314"/>
        <end position="329"/>
    </location>
</feature>
<feature type="compositionally biased region" description="Low complexity" evidence="1">
    <location>
        <begin position="353"/>
        <end position="366"/>
    </location>
</feature>
<evidence type="ECO:0000256" key="1">
    <source>
        <dbReference type="SAM" id="MobiDB-lite"/>
    </source>
</evidence>
<feature type="region of interest" description="Disordered" evidence="1">
    <location>
        <begin position="1"/>
        <end position="425"/>
    </location>
</feature>
<accession>A0A564YXD6</accession>
<keyword evidence="3" id="KW-1185">Reference proteome</keyword>
<feature type="compositionally biased region" description="Basic and acidic residues" evidence="1">
    <location>
        <begin position="507"/>
        <end position="523"/>
    </location>
</feature>
<name>A0A564YXD6_HYMDI</name>
<organism evidence="2 3">
    <name type="scientific">Hymenolepis diminuta</name>
    <name type="common">Rat tapeworm</name>
    <dbReference type="NCBI Taxonomy" id="6216"/>
    <lineage>
        <taxon>Eukaryota</taxon>
        <taxon>Metazoa</taxon>
        <taxon>Spiralia</taxon>
        <taxon>Lophotrochozoa</taxon>
        <taxon>Platyhelminthes</taxon>
        <taxon>Cestoda</taxon>
        <taxon>Eucestoda</taxon>
        <taxon>Cyclophyllidea</taxon>
        <taxon>Hymenolepididae</taxon>
        <taxon>Hymenolepis</taxon>
    </lineage>
</organism>
<gene>
    <name evidence="2" type="ORF">WMSIL1_LOCUS10364</name>
</gene>
<feature type="compositionally biased region" description="Basic and acidic residues" evidence="1">
    <location>
        <begin position="71"/>
        <end position="118"/>
    </location>
</feature>
<feature type="compositionally biased region" description="Basic residues" evidence="1">
    <location>
        <begin position="297"/>
        <end position="313"/>
    </location>
</feature>
<feature type="region of interest" description="Disordered" evidence="1">
    <location>
        <begin position="472"/>
        <end position="523"/>
    </location>
</feature>
<feature type="compositionally biased region" description="Basic residues" evidence="1">
    <location>
        <begin position="367"/>
        <end position="377"/>
    </location>
</feature>
<feature type="compositionally biased region" description="Polar residues" evidence="1">
    <location>
        <begin position="209"/>
        <end position="221"/>
    </location>
</feature>
<dbReference type="AlphaFoldDB" id="A0A564YXD6"/>